<proteinExistence type="predicted"/>
<protein>
    <submittedName>
        <fullName evidence="2">Uncharacterized protein</fullName>
    </submittedName>
</protein>
<accession>A0A1V0TST4</accession>
<dbReference type="Proteomes" id="UP000192726">
    <property type="component" value="Chromosome"/>
</dbReference>
<dbReference type="EMBL" id="CP020569">
    <property type="protein sequence ID" value="ARF55987.1"/>
    <property type="molecule type" value="Genomic_DNA"/>
</dbReference>
<dbReference type="RefSeq" id="WP_083105842.1">
    <property type="nucleotide sequence ID" value="NZ_CP020569.1"/>
</dbReference>
<dbReference type="OrthoDB" id="10015879at2"/>
<evidence type="ECO:0000256" key="1">
    <source>
        <dbReference type="SAM" id="Coils"/>
    </source>
</evidence>
<name>A0A1V0TST4_9ACTN</name>
<sequence length="185" mass="20529">MTRTPRPRTVEHEHARQTRRESLLVLLARADRGVLTRPEGALLRSLVEAELAEGDQARRSAGGQQAAVRRMQHSLGAAEDAIREIEAERDRLARDVATLHDAINNAAREAFAERKRHRAEESAEAQRADRAEAELVKVREQLAEAEASALRYANWLADAQRACGAPNWPALPETIRDRISAAHAA</sequence>
<evidence type="ECO:0000313" key="2">
    <source>
        <dbReference type="EMBL" id="ARF55987.1"/>
    </source>
</evidence>
<reference evidence="2 3" key="1">
    <citation type="submission" date="2017-04" db="EMBL/GenBank/DDBJ databases">
        <title>Complete Genome Sequence of Streptomyces gilvosporeus F607, a Capable Producer of Natamycin.</title>
        <authorList>
            <person name="Zong G."/>
            <person name="Zhong C."/>
            <person name="Fu J."/>
            <person name="Qin R."/>
            <person name="Cao G."/>
        </authorList>
    </citation>
    <scope>NUCLEOTIDE SEQUENCE [LARGE SCALE GENOMIC DNA]</scope>
    <source>
        <strain evidence="2 3">F607</strain>
    </source>
</reference>
<organism evidence="2 3">
    <name type="scientific">Streptomyces gilvosporeus</name>
    <dbReference type="NCBI Taxonomy" id="553510"/>
    <lineage>
        <taxon>Bacteria</taxon>
        <taxon>Bacillati</taxon>
        <taxon>Actinomycetota</taxon>
        <taxon>Actinomycetes</taxon>
        <taxon>Kitasatosporales</taxon>
        <taxon>Streptomycetaceae</taxon>
        <taxon>Streptomyces</taxon>
    </lineage>
</organism>
<keyword evidence="3" id="KW-1185">Reference proteome</keyword>
<keyword evidence="1" id="KW-0175">Coiled coil</keyword>
<dbReference type="KEGG" id="sgv:B1H19_18950"/>
<dbReference type="AlphaFoldDB" id="A0A1V0TST4"/>
<dbReference type="STRING" id="553510.B1H19_18950"/>
<gene>
    <name evidence="2" type="ORF">B1H19_18950</name>
</gene>
<evidence type="ECO:0000313" key="3">
    <source>
        <dbReference type="Proteomes" id="UP000192726"/>
    </source>
</evidence>
<feature type="coiled-coil region" evidence="1">
    <location>
        <begin position="68"/>
        <end position="148"/>
    </location>
</feature>